<reference evidence="2" key="1">
    <citation type="submission" date="2018-05" db="EMBL/GenBank/DDBJ databases">
        <authorList>
            <person name="Lanie J.A."/>
            <person name="Ng W.-L."/>
            <person name="Kazmierczak K.M."/>
            <person name="Andrzejewski T.M."/>
            <person name="Davidsen T.M."/>
            <person name="Wayne K.J."/>
            <person name="Tettelin H."/>
            <person name="Glass J.I."/>
            <person name="Rusch D."/>
            <person name="Podicherti R."/>
            <person name="Tsui H.-C.T."/>
            <person name="Winkler M.E."/>
        </authorList>
    </citation>
    <scope>NUCLEOTIDE SEQUENCE</scope>
</reference>
<dbReference type="Pfam" id="PF04909">
    <property type="entry name" value="Amidohydro_2"/>
    <property type="match status" value="1"/>
</dbReference>
<gene>
    <name evidence="2" type="ORF">METZ01_LOCUS317250</name>
</gene>
<dbReference type="SUPFAM" id="SSF51556">
    <property type="entry name" value="Metallo-dependent hydrolases"/>
    <property type="match status" value="1"/>
</dbReference>
<evidence type="ECO:0000259" key="1">
    <source>
        <dbReference type="Pfam" id="PF04909"/>
    </source>
</evidence>
<dbReference type="InterPro" id="IPR032466">
    <property type="entry name" value="Metal_Hydrolase"/>
</dbReference>
<organism evidence="2">
    <name type="scientific">marine metagenome</name>
    <dbReference type="NCBI Taxonomy" id="408172"/>
    <lineage>
        <taxon>unclassified sequences</taxon>
        <taxon>metagenomes</taxon>
        <taxon>ecological metagenomes</taxon>
    </lineage>
</organism>
<proteinExistence type="predicted"/>
<sequence>MDPILERSVDLGVPVLQHAWRKTMGNLPGESTPADVAELARRHPQARIIMAHLNGCNPRGVEDVRTCENIYVDTSGGDPETGMVELAVERLGAHRVIYGSDAPIRHFGVTLAKVLGARLSDADKRRILWDNLRNLLPERAR</sequence>
<dbReference type="GO" id="GO:0016787">
    <property type="term" value="F:hydrolase activity"/>
    <property type="evidence" value="ECO:0007669"/>
    <property type="project" value="InterPro"/>
</dbReference>
<feature type="domain" description="Amidohydrolase-related" evidence="1">
    <location>
        <begin position="2"/>
        <end position="134"/>
    </location>
</feature>
<dbReference type="EMBL" id="UINC01102627">
    <property type="protein sequence ID" value="SVC64396.1"/>
    <property type="molecule type" value="Genomic_DNA"/>
</dbReference>
<dbReference type="Gene3D" id="3.20.20.140">
    <property type="entry name" value="Metal-dependent hydrolases"/>
    <property type="match status" value="1"/>
</dbReference>
<dbReference type="AlphaFoldDB" id="A0A382NTK5"/>
<evidence type="ECO:0000313" key="2">
    <source>
        <dbReference type="EMBL" id="SVC64396.1"/>
    </source>
</evidence>
<protein>
    <recommendedName>
        <fullName evidence="1">Amidohydrolase-related domain-containing protein</fullName>
    </recommendedName>
</protein>
<name>A0A382NTK5_9ZZZZ</name>
<accession>A0A382NTK5</accession>
<dbReference type="InterPro" id="IPR006680">
    <property type="entry name" value="Amidohydro-rel"/>
</dbReference>